<dbReference type="OrthoDB" id="531008at2759"/>
<evidence type="ECO:0000259" key="3">
    <source>
        <dbReference type="SMART" id="SM01010"/>
    </source>
</evidence>
<comment type="similarity">
    <text evidence="1">Belongs to the 5'-AMP-activated protein kinase beta subunit family.</text>
</comment>
<dbReference type="GeneID" id="63685088"/>
<dbReference type="InterPro" id="IPR006828">
    <property type="entry name" value="ASC_dom"/>
</dbReference>
<dbReference type="Gene3D" id="6.20.250.60">
    <property type="match status" value="1"/>
</dbReference>
<reference evidence="4 5" key="1">
    <citation type="journal article" date="2012" name="Science">
        <title>The Paleozoic origin of enzymatic lignin decomposition reconstructed from 31 fungal genomes.</title>
        <authorList>
            <person name="Floudas D."/>
            <person name="Binder M."/>
            <person name="Riley R."/>
            <person name="Barry K."/>
            <person name="Blanchette R.A."/>
            <person name="Henrissat B."/>
            <person name="Martinez A.T."/>
            <person name="Otillar R."/>
            <person name="Spatafora J.W."/>
            <person name="Yadav J.S."/>
            <person name="Aerts A."/>
            <person name="Benoit I."/>
            <person name="Boyd A."/>
            <person name="Carlson A."/>
            <person name="Copeland A."/>
            <person name="Coutinho P.M."/>
            <person name="de Vries R.P."/>
            <person name="Ferreira P."/>
            <person name="Findley K."/>
            <person name="Foster B."/>
            <person name="Gaskell J."/>
            <person name="Glotzer D."/>
            <person name="Gorecki P."/>
            <person name="Heitman J."/>
            <person name="Hesse C."/>
            <person name="Hori C."/>
            <person name="Igarashi K."/>
            <person name="Jurgens J.A."/>
            <person name="Kallen N."/>
            <person name="Kersten P."/>
            <person name="Kohler A."/>
            <person name="Kuees U."/>
            <person name="Kumar T.K.A."/>
            <person name="Kuo A."/>
            <person name="LaButti K."/>
            <person name="Larrondo L.F."/>
            <person name="Lindquist E."/>
            <person name="Ling A."/>
            <person name="Lombard V."/>
            <person name="Lucas S."/>
            <person name="Lundell T."/>
            <person name="Martin R."/>
            <person name="McLaughlin D.J."/>
            <person name="Morgenstern I."/>
            <person name="Morin E."/>
            <person name="Murat C."/>
            <person name="Nagy L.G."/>
            <person name="Nolan M."/>
            <person name="Ohm R.A."/>
            <person name="Patyshakuliyeva A."/>
            <person name="Rokas A."/>
            <person name="Ruiz-Duenas F.J."/>
            <person name="Sabat G."/>
            <person name="Salamov A."/>
            <person name="Samejima M."/>
            <person name="Schmutz J."/>
            <person name="Slot J.C."/>
            <person name="St John F."/>
            <person name="Stenlid J."/>
            <person name="Sun H."/>
            <person name="Sun S."/>
            <person name="Syed K."/>
            <person name="Tsang A."/>
            <person name="Wiebenga A."/>
            <person name="Young D."/>
            <person name="Pisabarro A."/>
            <person name="Eastwood D.C."/>
            <person name="Martin F."/>
            <person name="Cullen D."/>
            <person name="Grigoriev I.V."/>
            <person name="Hibbett D.S."/>
        </authorList>
    </citation>
    <scope>NUCLEOTIDE SEQUENCE [LARGE SCALE GENOMIC DNA]</scope>
    <source>
        <strain evidence="4 5">DJM-731 SS1</strain>
    </source>
</reference>
<dbReference type="AlphaFoldDB" id="M5GEL3"/>
<feature type="compositionally biased region" description="Low complexity" evidence="2">
    <location>
        <begin position="1"/>
        <end position="12"/>
    </location>
</feature>
<dbReference type="GO" id="GO:0005737">
    <property type="term" value="C:cytoplasm"/>
    <property type="evidence" value="ECO:0007669"/>
    <property type="project" value="TreeGrafter"/>
</dbReference>
<dbReference type="InterPro" id="IPR013783">
    <property type="entry name" value="Ig-like_fold"/>
</dbReference>
<feature type="compositionally biased region" description="Basic residues" evidence="2">
    <location>
        <begin position="144"/>
        <end position="159"/>
    </location>
</feature>
<dbReference type="SUPFAM" id="SSF81296">
    <property type="entry name" value="E set domains"/>
    <property type="match status" value="1"/>
</dbReference>
<keyword evidence="5" id="KW-1185">Reference proteome</keyword>
<dbReference type="Proteomes" id="UP000030653">
    <property type="component" value="Unassembled WGS sequence"/>
</dbReference>
<sequence>MGSAASSPRRTTSPPPFTSADLHNTVLPQQSPTTQRHHAHTLHSPPQPAQPRPIPPTTAHPSGLGPDGLPITDMRTLAGSDSPSPGYRTDPRRKKSLELPDLASLALTPVSVPPPSAPRPKEKYSELTYGYPPGASNVTTPPSGRKRKDQPHTHEKRRASAPATTPPVVKEEDVPRPPSPGMGLIFSHLPTGLPEPEEEEELGGKGREVTFRWEGAGREVLLAGSFLADWQGRERLIWDASQNAHTYTLPLRSGLHRFKYIIDGDWRCSTSYETATDPAGNLINTLSVPFLPPPSPAPSVPGTKAKVGLVSPAPLVIQTLPSPDSRTPANVNVNANTSRQPTPTHPLRQSVSAEDALGGRWDSNPRCDIVTDAYSPLWTTVPPPILQSLFSSSSGRAPALPPPPALPRHLERVILNAADRPGGQADGEDNSILPLPNHVVLNHLTASAIRGGVMAVGITGRYGSKLVTTIYYRPVEL</sequence>
<feature type="region of interest" description="Disordered" evidence="2">
    <location>
        <begin position="1"/>
        <end position="180"/>
    </location>
</feature>
<dbReference type="Pfam" id="PF04739">
    <property type="entry name" value="AMPKBI"/>
    <property type="match status" value="1"/>
</dbReference>
<dbReference type="PANTHER" id="PTHR10343:SF84">
    <property type="entry name" value="5'-AMP-ACTIVATED PROTEIN KINASE SUBUNIT BETA-1"/>
    <property type="match status" value="1"/>
</dbReference>
<dbReference type="STRING" id="1858805.M5GEL3"/>
<dbReference type="GO" id="GO:0007165">
    <property type="term" value="P:signal transduction"/>
    <property type="evidence" value="ECO:0007669"/>
    <property type="project" value="TreeGrafter"/>
</dbReference>
<dbReference type="HOGENOM" id="CLU_016059_0_0_1"/>
<evidence type="ECO:0000256" key="2">
    <source>
        <dbReference type="SAM" id="MobiDB-lite"/>
    </source>
</evidence>
<dbReference type="SMART" id="SM01010">
    <property type="entry name" value="AMPKBI"/>
    <property type="match status" value="1"/>
</dbReference>
<dbReference type="GO" id="GO:0019901">
    <property type="term" value="F:protein kinase binding"/>
    <property type="evidence" value="ECO:0007669"/>
    <property type="project" value="TreeGrafter"/>
</dbReference>
<dbReference type="InterPro" id="IPR032640">
    <property type="entry name" value="AMPK1_CBM"/>
</dbReference>
<organism evidence="4 5">
    <name type="scientific">Dacryopinax primogenitus (strain DJM 731)</name>
    <name type="common">Brown rot fungus</name>
    <dbReference type="NCBI Taxonomy" id="1858805"/>
    <lineage>
        <taxon>Eukaryota</taxon>
        <taxon>Fungi</taxon>
        <taxon>Dikarya</taxon>
        <taxon>Basidiomycota</taxon>
        <taxon>Agaricomycotina</taxon>
        <taxon>Dacrymycetes</taxon>
        <taxon>Dacrymycetales</taxon>
        <taxon>Dacrymycetaceae</taxon>
        <taxon>Dacryopinax</taxon>
    </lineage>
</organism>
<dbReference type="InterPro" id="IPR050827">
    <property type="entry name" value="CRP1_MDG1_kinase"/>
</dbReference>
<dbReference type="InterPro" id="IPR037256">
    <property type="entry name" value="ASC_dom_sf"/>
</dbReference>
<gene>
    <name evidence="4" type="ORF">DACRYDRAFT_115537</name>
</gene>
<dbReference type="PANTHER" id="PTHR10343">
    <property type="entry name" value="5'-AMP-ACTIVATED PROTEIN KINASE , BETA SUBUNIT"/>
    <property type="match status" value="1"/>
</dbReference>
<dbReference type="GO" id="GO:0031588">
    <property type="term" value="C:nucleotide-activated protein kinase complex"/>
    <property type="evidence" value="ECO:0007669"/>
    <property type="project" value="TreeGrafter"/>
</dbReference>
<dbReference type="GO" id="GO:0005634">
    <property type="term" value="C:nucleus"/>
    <property type="evidence" value="ECO:0007669"/>
    <property type="project" value="TreeGrafter"/>
</dbReference>
<evidence type="ECO:0000256" key="1">
    <source>
        <dbReference type="ARBA" id="ARBA00010926"/>
    </source>
</evidence>
<feature type="domain" description="Association with the SNF1 complex (ASC)" evidence="3">
    <location>
        <begin position="370"/>
        <end position="475"/>
    </location>
</feature>
<dbReference type="RefSeq" id="XP_040630257.1">
    <property type="nucleotide sequence ID" value="XM_040770026.1"/>
</dbReference>
<dbReference type="Gene3D" id="2.60.40.10">
    <property type="entry name" value="Immunoglobulins"/>
    <property type="match status" value="1"/>
</dbReference>
<dbReference type="EMBL" id="JH795860">
    <property type="protein sequence ID" value="EJU03363.1"/>
    <property type="molecule type" value="Genomic_DNA"/>
</dbReference>
<accession>M5GEL3</accession>
<protein>
    <submittedName>
        <fullName evidence="4">AMPKBI-domain-containing protein</fullName>
    </submittedName>
</protein>
<dbReference type="OMA" id="WKGRQPM"/>
<dbReference type="SUPFAM" id="SSF160219">
    <property type="entry name" value="AMPKBI-like"/>
    <property type="match status" value="1"/>
</dbReference>
<evidence type="ECO:0000313" key="4">
    <source>
        <dbReference type="EMBL" id="EJU03363.1"/>
    </source>
</evidence>
<evidence type="ECO:0000313" key="5">
    <source>
        <dbReference type="Proteomes" id="UP000030653"/>
    </source>
</evidence>
<name>M5GEL3_DACPD</name>
<dbReference type="CDD" id="cd02859">
    <property type="entry name" value="E_set_AMPKbeta_like_N"/>
    <property type="match status" value="1"/>
</dbReference>
<dbReference type="InterPro" id="IPR014756">
    <property type="entry name" value="Ig_E-set"/>
</dbReference>
<dbReference type="Pfam" id="PF16561">
    <property type="entry name" value="AMPK1_CBM"/>
    <property type="match status" value="1"/>
</dbReference>
<feature type="compositionally biased region" description="Pro residues" evidence="2">
    <location>
        <begin position="45"/>
        <end position="58"/>
    </location>
</feature>
<proteinExistence type="inferred from homology"/>